<feature type="transmembrane region" description="Helical" evidence="2">
    <location>
        <begin position="27"/>
        <end position="47"/>
    </location>
</feature>
<sequence>MAFLVDRDPKDFLLLFSIRHQLRAYSLAWMTLIVLVAGGITSTSLAANESVGEESPRMGLLRERYSEEQDRFVLKLERLAEACEERGTELAAEEVRAWAVPPNPNIIRVRALPTTLREDISPNLPVEERDWRLRLRQTLDDYSLHLFKLSLQVIGEQSPSFAYELLREAIHYNPDNTSVRRLLGFVRYRDEWTTPYELQKQRLGQVDHPIYGWMPRSHVERYEAGQRYYLGRWMEADRESELRQNFRNAWVVESEHFVIKTNCSLERGVEISRALESFHDAFYQIFAGFYDSPAEMKKLFIASKGPRIDSHRYEVHLYRTKEEYVSRLQAKMPQIAITNGLYLPDDRIAYFFHNEENSTDLSTVFHEATHQLMYEAQNIDRQIATRAHFWIVEGIACYMESFELNDGVVSLGNPNHTRFRAARYRMDVTKYYVPLAQFASMGLEGFQAAPNISMNYTQAAGLSHFFMHYDGGRYRDELIEHLSQIYQGDNRRRTPVQNMAVLSGQSYDRLDEQYRAYIKSLGEPVQPDIENSILPNRREQIQSSISDSIR</sequence>
<keyword evidence="2" id="KW-1133">Transmembrane helix</keyword>
<dbReference type="AlphaFoldDB" id="A0A517TCD1"/>
<dbReference type="EMBL" id="CP036316">
    <property type="protein sequence ID" value="QDT66021.1"/>
    <property type="molecule type" value="Genomic_DNA"/>
</dbReference>
<protein>
    <recommendedName>
        <fullName evidence="3">DUF1570 domain-containing protein</fullName>
    </recommendedName>
</protein>
<keyword evidence="5" id="KW-1185">Reference proteome</keyword>
<feature type="region of interest" description="Disordered" evidence="1">
    <location>
        <begin position="529"/>
        <end position="550"/>
    </location>
</feature>
<dbReference type="KEGG" id="chya:V22_32850"/>
<feature type="domain" description="DUF1570" evidence="3">
    <location>
        <begin position="361"/>
        <end position="483"/>
    </location>
</feature>
<reference evidence="4 5" key="1">
    <citation type="submission" date="2019-02" db="EMBL/GenBank/DDBJ databases">
        <title>Deep-cultivation of Planctomycetes and their phenomic and genomic characterization uncovers novel biology.</title>
        <authorList>
            <person name="Wiegand S."/>
            <person name="Jogler M."/>
            <person name="Boedeker C."/>
            <person name="Pinto D."/>
            <person name="Vollmers J."/>
            <person name="Rivas-Marin E."/>
            <person name="Kohn T."/>
            <person name="Peeters S.H."/>
            <person name="Heuer A."/>
            <person name="Rast P."/>
            <person name="Oberbeckmann S."/>
            <person name="Bunk B."/>
            <person name="Jeske O."/>
            <person name="Meyerdierks A."/>
            <person name="Storesund J.E."/>
            <person name="Kallscheuer N."/>
            <person name="Luecker S."/>
            <person name="Lage O.M."/>
            <person name="Pohl T."/>
            <person name="Merkel B.J."/>
            <person name="Hornburger P."/>
            <person name="Mueller R.-W."/>
            <person name="Bruemmer F."/>
            <person name="Labrenz M."/>
            <person name="Spormann A.M."/>
            <person name="Op den Camp H."/>
            <person name="Overmann J."/>
            <person name="Amann R."/>
            <person name="Jetten M.S.M."/>
            <person name="Mascher T."/>
            <person name="Medema M.H."/>
            <person name="Devos D.P."/>
            <person name="Kaster A.-K."/>
            <person name="Ovreas L."/>
            <person name="Rohde M."/>
            <person name="Galperin M.Y."/>
            <person name="Jogler C."/>
        </authorList>
    </citation>
    <scope>NUCLEOTIDE SEQUENCE [LARGE SCALE GENOMIC DNA]</scope>
    <source>
        <strain evidence="4 5">V22</strain>
    </source>
</reference>
<dbReference type="Proteomes" id="UP000319976">
    <property type="component" value="Chromosome"/>
</dbReference>
<keyword evidence="2" id="KW-0472">Membrane</keyword>
<evidence type="ECO:0000313" key="5">
    <source>
        <dbReference type="Proteomes" id="UP000319976"/>
    </source>
</evidence>
<evidence type="ECO:0000256" key="1">
    <source>
        <dbReference type="SAM" id="MobiDB-lite"/>
    </source>
</evidence>
<accession>A0A517TCD1</accession>
<evidence type="ECO:0000313" key="4">
    <source>
        <dbReference type="EMBL" id="QDT66021.1"/>
    </source>
</evidence>
<dbReference type="InterPro" id="IPR011464">
    <property type="entry name" value="DUF1570"/>
</dbReference>
<dbReference type="RefSeq" id="WP_197439666.1">
    <property type="nucleotide sequence ID" value="NZ_CP036316.1"/>
</dbReference>
<evidence type="ECO:0000256" key="2">
    <source>
        <dbReference type="SAM" id="Phobius"/>
    </source>
</evidence>
<organism evidence="4 5">
    <name type="scientific">Calycomorphotria hydatis</name>
    <dbReference type="NCBI Taxonomy" id="2528027"/>
    <lineage>
        <taxon>Bacteria</taxon>
        <taxon>Pseudomonadati</taxon>
        <taxon>Planctomycetota</taxon>
        <taxon>Planctomycetia</taxon>
        <taxon>Planctomycetales</taxon>
        <taxon>Planctomycetaceae</taxon>
        <taxon>Calycomorphotria</taxon>
    </lineage>
</organism>
<proteinExistence type="predicted"/>
<name>A0A517TCD1_9PLAN</name>
<keyword evidence="2" id="KW-0812">Transmembrane</keyword>
<evidence type="ECO:0000259" key="3">
    <source>
        <dbReference type="Pfam" id="PF07607"/>
    </source>
</evidence>
<feature type="compositionally biased region" description="Polar residues" evidence="1">
    <location>
        <begin position="541"/>
        <end position="550"/>
    </location>
</feature>
<dbReference type="Pfam" id="PF07607">
    <property type="entry name" value="DUF1570"/>
    <property type="match status" value="1"/>
</dbReference>
<gene>
    <name evidence="4" type="ORF">V22_32850</name>
</gene>